<dbReference type="EMBL" id="JAINDJ010000002">
    <property type="protein sequence ID" value="KAG9456718.1"/>
    <property type="molecule type" value="Genomic_DNA"/>
</dbReference>
<evidence type="ECO:0000256" key="1">
    <source>
        <dbReference type="SAM" id="MobiDB-lite"/>
    </source>
</evidence>
<comment type="caution">
    <text evidence="3">The sequence shown here is derived from an EMBL/GenBank/DDBJ whole genome shotgun (WGS) entry which is preliminary data.</text>
</comment>
<feature type="compositionally biased region" description="Polar residues" evidence="1">
    <location>
        <begin position="1"/>
        <end position="10"/>
    </location>
</feature>
<keyword evidence="4" id="KW-1185">Reference proteome</keyword>
<organism evidence="3 4">
    <name type="scientific">Aristolochia fimbriata</name>
    <name type="common">White veined hardy Dutchman's pipe vine</name>
    <dbReference type="NCBI Taxonomy" id="158543"/>
    <lineage>
        <taxon>Eukaryota</taxon>
        <taxon>Viridiplantae</taxon>
        <taxon>Streptophyta</taxon>
        <taxon>Embryophyta</taxon>
        <taxon>Tracheophyta</taxon>
        <taxon>Spermatophyta</taxon>
        <taxon>Magnoliopsida</taxon>
        <taxon>Magnoliidae</taxon>
        <taxon>Piperales</taxon>
        <taxon>Aristolochiaceae</taxon>
        <taxon>Aristolochia</taxon>
    </lineage>
</organism>
<dbReference type="FunFam" id="1.25.10.10:FF:000549">
    <property type="entry name" value="ARM repeat superfamily protein"/>
    <property type="match status" value="1"/>
</dbReference>
<gene>
    <name evidence="3" type="ORF">H6P81_001226</name>
</gene>
<dbReference type="AlphaFoldDB" id="A0AAV7F6V5"/>
<feature type="compositionally biased region" description="Polar residues" evidence="1">
    <location>
        <begin position="316"/>
        <end position="325"/>
    </location>
</feature>
<dbReference type="InterPro" id="IPR011989">
    <property type="entry name" value="ARM-like"/>
</dbReference>
<accession>A0AAV7F6V5</accession>
<proteinExistence type="predicted"/>
<name>A0AAV7F6V5_ARIFI</name>
<dbReference type="InterPro" id="IPR016024">
    <property type="entry name" value="ARM-type_fold"/>
</dbReference>
<protein>
    <recommendedName>
        <fullName evidence="2">TORTIFOLIA1/SINE1-2 N-terminal domain-containing protein</fullName>
    </recommendedName>
</protein>
<feature type="compositionally biased region" description="Low complexity" evidence="1">
    <location>
        <begin position="11"/>
        <end position="21"/>
    </location>
</feature>
<dbReference type="Proteomes" id="UP000825729">
    <property type="component" value="Unassembled WGS sequence"/>
</dbReference>
<dbReference type="PANTHER" id="PTHR31355:SF8">
    <property type="entry name" value="TORTIFOLIA1-LIKE PROTEIN 3"/>
    <property type="match status" value="1"/>
</dbReference>
<sequence length="677" mass="74706">MPEAYSNNGRSSFSSPAMAPSKPSPKRSSHSSSPAADLKYRTISCLNKLSDRDTFTIASAELETMAQTLNPDSFSPFLSCIYDTDASHKSPVRKQCVRLFSTMAVAHENALSPFVPKMLQNILRRLRDPDSAVRSACVDTITTLASRVTKPPFSVFLKPFSEAILIEQDYNSQIGAALCLAAAVEAAPDAESAQLQRILPRFMKLLRSDSFKAKPALISLIGSIVGVGGCRSGNFLGVLVPCLVDFLSNEDWAARKAAAEALFKVAVAERDLVPEFKDSCMTVFEARRFDKIKAVRETMKQMIDAWKDVPDGPLSVASQPDQSRSSSRENASDGHFPNGLQSSSIMKSDSSAKDRRYSSTSRLPPPLADNVSATNGQKNGDRRVISPLNRKVDHKKPTDWKIEIAVPHDSTLKVIGEDNLQNGKSDGQGAARRDASSRARLEVKRALFDKNYDEKARRFGGLKSHSRVVPLFDKESLESTVVGNNVVEESQESQKAGDLSQIRKQLVQIENQQSSLLDLLQKFIGTSQNGMRSLETRVHGLEIALDEISHDLAVSTARMPNSDTEENTCCKLPGADFLSSKFWRRMETGRYSSSRFPSCGIPQSASDSYVLENRRFRSHGGFVVNPLAEVHLQSRSSSEVCSNRTPDLPLVMRSICGKIKFVMWVLVNTHAPTYCWR</sequence>
<evidence type="ECO:0000313" key="4">
    <source>
        <dbReference type="Proteomes" id="UP000825729"/>
    </source>
</evidence>
<feature type="region of interest" description="Disordered" evidence="1">
    <location>
        <begin position="1"/>
        <end position="35"/>
    </location>
</feature>
<dbReference type="GO" id="GO:0008017">
    <property type="term" value="F:microtubule binding"/>
    <property type="evidence" value="ECO:0007669"/>
    <property type="project" value="InterPro"/>
</dbReference>
<feature type="region of interest" description="Disordered" evidence="1">
    <location>
        <begin position="310"/>
        <end position="392"/>
    </location>
</feature>
<dbReference type="GO" id="GO:0005874">
    <property type="term" value="C:microtubule"/>
    <property type="evidence" value="ECO:0007669"/>
    <property type="project" value="InterPro"/>
</dbReference>
<feature type="domain" description="TORTIFOLIA1/SINE1-2 N-terminal" evidence="2">
    <location>
        <begin position="37"/>
        <end position="308"/>
    </location>
</feature>
<dbReference type="SUPFAM" id="SSF48371">
    <property type="entry name" value="ARM repeat"/>
    <property type="match status" value="1"/>
</dbReference>
<evidence type="ECO:0000313" key="3">
    <source>
        <dbReference type="EMBL" id="KAG9456718.1"/>
    </source>
</evidence>
<dbReference type="Pfam" id="PF24714">
    <property type="entry name" value="TOR1L1_N"/>
    <property type="match status" value="1"/>
</dbReference>
<feature type="region of interest" description="Disordered" evidence="1">
    <location>
        <begin position="418"/>
        <end position="437"/>
    </location>
</feature>
<dbReference type="InterPro" id="IPR033337">
    <property type="entry name" value="TORTIFOLIA1/SINE1-2"/>
</dbReference>
<dbReference type="Gene3D" id="1.25.10.10">
    <property type="entry name" value="Leucine-rich Repeat Variant"/>
    <property type="match status" value="1"/>
</dbReference>
<evidence type="ECO:0000259" key="2">
    <source>
        <dbReference type="Pfam" id="PF24714"/>
    </source>
</evidence>
<dbReference type="InterPro" id="IPR057600">
    <property type="entry name" value="TORTIFOLIA1/SINE1-2_N"/>
</dbReference>
<reference evidence="3 4" key="1">
    <citation type="submission" date="2021-07" db="EMBL/GenBank/DDBJ databases">
        <title>The Aristolochia fimbriata genome: insights into angiosperm evolution, floral development and chemical biosynthesis.</title>
        <authorList>
            <person name="Jiao Y."/>
        </authorList>
    </citation>
    <scope>NUCLEOTIDE SEQUENCE [LARGE SCALE GENOMIC DNA]</scope>
    <source>
        <strain evidence="3">IBCAS-2021</strain>
        <tissue evidence="3">Leaf</tissue>
    </source>
</reference>
<dbReference type="PANTHER" id="PTHR31355">
    <property type="entry name" value="MICROTUBULE-ASSOCIATED PROTEIN TORTIFOLIA1"/>
    <property type="match status" value="1"/>
</dbReference>